<evidence type="ECO:0000256" key="1">
    <source>
        <dbReference type="SAM" id="MobiDB-lite"/>
    </source>
</evidence>
<protein>
    <submittedName>
        <fullName evidence="3">Uncharacterized protein</fullName>
    </submittedName>
</protein>
<sequence length="342" mass="35420">MASTQFALTTTFAPAASCSPGSFDQLLYRQEFIYLNYPNPVPGVITTGCYPSEFLQSYTFQDALSTLLPPLAPLICPNGWTSAVIDYAQDVPTGYIACCPSGYELAGPSPPWPATRPAFNATCRSLATSLTVTPYSTDTALPTAIWTGTLGDHAYAVPLEGYVTPIAILTDSSSSPTSSLPQTTSTSAISAGGSTTSTSASTSRSSGLTSTRPFQTSTSTATPTIEADAAHPAALSHGAIAGIVLGSVAGFFIIAAIIVFWIRSSMKKRKTGSDDQESSSRSPTMAIKSDSNILHRSGGSAAEGSKAELPDGQGSRVELPTAQNDTAELPAGRAGERAELPN</sequence>
<feature type="compositionally biased region" description="Polar residues" evidence="1">
    <location>
        <begin position="279"/>
        <end position="294"/>
    </location>
</feature>
<proteinExistence type="predicted"/>
<feature type="transmembrane region" description="Helical" evidence="2">
    <location>
        <begin position="239"/>
        <end position="262"/>
    </location>
</feature>
<dbReference type="AlphaFoldDB" id="A0AA38XAL5"/>
<dbReference type="Proteomes" id="UP001172673">
    <property type="component" value="Unassembled WGS sequence"/>
</dbReference>
<keyword evidence="4" id="KW-1185">Reference proteome</keyword>
<feature type="region of interest" description="Disordered" evidence="1">
    <location>
        <begin position="270"/>
        <end position="342"/>
    </location>
</feature>
<feature type="region of interest" description="Disordered" evidence="1">
    <location>
        <begin position="173"/>
        <end position="221"/>
    </location>
</feature>
<accession>A0AA38XAL5</accession>
<keyword evidence="2" id="KW-1133">Transmembrane helix</keyword>
<keyword evidence="2" id="KW-0812">Transmembrane</keyword>
<feature type="compositionally biased region" description="Polar residues" evidence="1">
    <location>
        <begin position="212"/>
        <end position="221"/>
    </location>
</feature>
<feature type="compositionally biased region" description="Low complexity" evidence="1">
    <location>
        <begin position="173"/>
        <end position="211"/>
    </location>
</feature>
<organism evidence="3 4">
    <name type="scientific">Cladophialophora chaetospira</name>
    <dbReference type="NCBI Taxonomy" id="386627"/>
    <lineage>
        <taxon>Eukaryota</taxon>
        <taxon>Fungi</taxon>
        <taxon>Dikarya</taxon>
        <taxon>Ascomycota</taxon>
        <taxon>Pezizomycotina</taxon>
        <taxon>Eurotiomycetes</taxon>
        <taxon>Chaetothyriomycetidae</taxon>
        <taxon>Chaetothyriales</taxon>
        <taxon>Herpotrichiellaceae</taxon>
        <taxon>Cladophialophora</taxon>
    </lineage>
</organism>
<gene>
    <name evidence="3" type="ORF">H2200_006268</name>
</gene>
<dbReference type="CDD" id="cd12087">
    <property type="entry name" value="TM_EGFR-like"/>
    <property type="match status" value="1"/>
</dbReference>
<dbReference type="EMBL" id="JAPDRK010000008">
    <property type="protein sequence ID" value="KAJ9609939.1"/>
    <property type="molecule type" value="Genomic_DNA"/>
</dbReference>
<reference evidence="3" key="1">
    <citation type="submission" date="2022-10" db="EMBL/GenBank/DDBJ databases">
        <title>Culturing micro-colonial fungi from biological soil crusts in the Mojave desert and describing Neophaeococcomyces mojavensis, and introducing the new genera and species Taxawa tesnikishii.</title>
        <authorList>
            <person name="Kurbessoian T."/>
            <person name="Stajich J.E."/>
        </authorList>
    </citation>
    <scope>NUCLEOTIDE SEQUENCE</scope>
    <source>
        <strain evidence="3">TK_41</strain>
    </source>
</reference>
<comment type="caution">
    <text evidence="3">The sequence shown here is derived from an EMBL/GenBank/DDBJ whole genome shotgun (WGS) entry which is preliminary data.</text>
</comment>
<name>A0AA38XAL5_9EURO</name>
<evidence type="ECO:0000313" key="3">
    <source>
        <dbReference type="EMBL" id="KAJ9609939.1"/>
    </source>
</evidence>
<keyword evidence="2" id="KW-0472">Membrane</keyword>
<evidence type="ECO:0000256" key="2">
    <source>
        <dbReference type="SAM" id="Phobius"/>
    </source>
</evidence>
<evidence type="ECO:0000313" key="4">
    <source>
        <dbReference type="Proteomes" id="UP001172673"/>
    </source>
</evidence>